<feature type="region of interest" description="Disordered" evidence="5">
    <location>
        <begin position="258"/>
        <end position="287"/>
    </location>
</feature>
<evidence type="ECO:0000259" key="6">
    <source>
        <dbReference type="PROSITE" id="PS50921"/>
    </source>
</evidence>
<dbReference type="Proteomes" id="UP000279994">
    <property type="component" value="Unassembled WGS sequence"/>
</dbReference>
<sequence>MATHAVDAVGSLGKQPRGHGREWGGDPSVGTERDRYAEEFAELALALHDVTVEETVEKVLEFTLKAIGCDFAGVIFVHGRNLIETAAATDPIVAKLDAVQMELGEGPDVSVLENRLSVIVSDTRVESRWPNWGARVYDAGIRSLLSVRMYTDDETMGTLNAYSRKPDAFDIDDQAVAHILARHAAVALGNARKIENLWLAVDARKRIGQAQGILMERFDLTADQAFAVLLRYSQDNNVKLRTVADRLVETRELPMASVPRATTARSDAENRLAAPPADEADAQSAEA</sequence>
<evidence type="ECO:0000256" key="2">
    <source>
        <dbReference type="ARBA" id="ARBA00022777"/>
    </source>
</evidence>
<dbReference type="InterPro" id="IPR011006">
    <property type="entry name" value="CheY-like_superfamily"/>
</dbReference>
<evidence type="ECO:0000256" key="3">
    <source>
        <dbReference type="ARBA" id="ARBA00023015"/>
    </source>
</evidence>
<keyword evidence="8" id="KW-1185">Reference proteome</keyword>
<dbReference type="Pfam" id="PF13185">
    <property type="entry name" value="GAF_2"/>
    <property type="match status" value="1"/>
</dbReference>
<keyword evidence="1" id="KW-0808">Transferase</keyword>
<evidence type="ECO:0000256" key="1">
    <source>
        <dbReference type="ARBA" id="ARBA00022679"/>
    </source>
</evidence>
<dbReference type="Pfam" id="PF03861">
    <property type="entry name" value="ANTAR"/>
    <property type="match status" value="1"/>
</dbReference>
<dbReference type="InterPro" id="IPR036388">
    <property type="entry name" value="WH-like_DNA-bd_sf"/>
</dbReference>
<dbReference type="SMART" id="SM01012">
    <property type="entry name" value="ANTAR"/>
    <property type="match status" value="1"/>
</dbReference>
<gene>
    <name evidence="7" type="ORF">EFL26_15395</name>
</gene>
<name>A0A3N0GQ60_9ACTN</name>
<feature type="domain" description="ANTAR" evidence="6">
    <location>
        <begin position="187"/>
        <end position="248"/>
    </location>
</feature>
<dbReference type="SUPFAM" id="SSF55781">
    <property type="entry name" value="GAF domain-like"/>
    <property type="match status" value="1"/>
</dbReference>
<dbReference type="SUPFAM" id="SSF52172">
    <property type="entry name" value="CheY-like"/>
    <property type="match status" value="1"/>
</dbReference>
<evidence type="ECO:0000313" key="7">
    <source>
        <dbReference type="EMBL" id="RNM14298.1"/>
    </source>
</evidence>
<dbReference type="GO" id="GO:0016301">
    <property type="term" value="F:kinase activity"/>
    <property type="evidence" value="ECO:0007669"/>
    <property type="project" value="UniProtKB-KW"/>
</dbReference>
<keyword evidence="2" id="KW-0418">Kinase</keyword>
<comment type="caution">
    <text evidence="7">The sequence shown here is derived from an EMBL/GenBank/DDBJ whole genome shotgun (WGS) entry which is preliminary data.</text>
</comment>
<dbReference type="PROSITE" id="PS50921">
    <property type="entry name" value="ANTAR"/>
    <property type="match status" value="1"/>
</dbReference>
<dbReference type="GO" id="GO:0003723">
    <property type="term" value="F:RNA binding"/>
    <property type="evidence" value="ECO:0007669"/>
    <property type="project" value="InterPro"/>
</dbReference>
<keyword evidence="4" id="KW-0804">Transcription</keyword>
<evidence type="ECO:0000256" key="4">
    <source>
        <dbReference type="ARBA" id="ARBA00023163"/>
    </source>
</evidence>
<organism evidence="7 8">
    <name type="scientific">Nocardioides pocheonensis</name>
    <dbReference type="NCBI Taxonomy" id="661485"/>
    <lineage>
        <taxon>Bacteria</taxon>
        <taxon>Bacillati</taxon>
        <taxon>Actinomycetota</taxon>
        <taxon>Actinomycetes</taxon>
        <taxon>Propionibacteriales</taxon>
        <taxon>Nocardioidaceae</taxon>
        <taxon>Nocardioides</taxon>
    </lineage>
</organism>
<dbReference type="OrthoDB" id="7466251at2"/>
<dbReference type="InterPro" id="IPR005561">
    <property type="entry name" value="ANTAR"/>
</dbReference>
<proteinExistence type="predicted"/>
<dbReference type="SMART" id="SM00065">
    <property type="entry name" value="GAF"/>
    <property type="match status" value="1"/>
</dbReference>
<dbReference type="InterPro" id="IPR029016">
    <property type="entry name" value="GAF-like_dom_sf"/>
</dbReference>
<dbReference type="Gene3D" id="1.10.10.10">
    <property type="entry name" value="Winged helix-like DNA-binding domain superfamily/Winged helix DNA-binding domain"/>
    <property type="match status" value="1"/>
</dbReference>
<dbReference type="Gene3D" id="3.30.450.40">
    <property type="match status" value="1"/>
</dbReference>
<feature type="region of interest" description="Disordered" evidence="5">
    <location>
        <begin position="1"/>
        <end position="31"/>
    </location>
</feature>
<dbReference type="InterPro" id="IPR003018">
    <property type="entry name" value="GAF"/>
</dbReference>
<dbReference type="AlphaFoldDB" id="A0A3N0GQ60"/>
<reference evidence="7 8" key="1">
    <citation type="submission" date="2018-11" db="EMBL/GenBank/DDBJ databases">
        <authorList>
            <person name="Li F."/>
        </authorList>
    </citation>
    <scope>NUCLEOTIDE SEQUENCE [LARGE SCALE GENOMIC DNA]</scope>
    <source>
        <strain evidence="7 8">Gsoil 818</strain>
    </source>
</reference>
<keyword evidence="3" id="KW-0805">Transcription regulation</keyword>
<dbReference type="EMBL" id="RJSF01000040">
    <property type="protein sequence ID" value="RNM14298.1"/>
    <property type="molecule type" value="Genomic_DNA"/>
</dbReference>
<evidence type="ECO:0000256" key="5">
    <source>
        <dbReference type="SAM" id="MobiDB-lite"/>
    </source>
</evidence>
<accession>A0A3N0GQ60</accession>
<evidence type="ECO:0000313" key="8">
    <source>
        <dbReference type="Proteomes" id="UP000279994"/>
    </source>
</evidence>
<protein>
    <submittedName>
        <fullName evidence="7">ANTAR domain-containing protein</fullName>
    </submittedName>
</protein>